<evidence type="ECO:0000313" key="1">
    <source>
        <dbReference type="EMBL" id="SQH76477.1"/>
    </source>
</evidence>
<gene>
    <name evidence="1" type="ORF">SHEWBE_2514</name>
</gene>
<reference evidence="2" key="1">
    <citation type="submission" date="2018-06" db="EMBL/GenBank/DDBJ databases">
        <authorList>
            <person name="Cea G.-C."/>
            <person name="William W."/>
        </authorList>
    </citation>
    <scope>NUCLEOTIDE SEQUENCE [LARGE SCALE GENOMIC DNA]</scope>
    <source>
        <strain evidence="2">DB21MT-2</strain>
    </source>
</reference>
<name>A0A330M9J8_9GAMM</name>
<dbReference type="Proteomes" id="UP000250123">
    <property type="component" value="Chromosome SHEWBE"/>
</dbReference>
<dbReference type="EMBL" id="LS483452">
    <property type="protein sequence ID" value="SQH76477.1"/>
    <property type="molecule type" value="Genomic_DNA"/>
</dbReference>
<organism evidence="1 2">
    <name type="scientific">Shewanella benthica</name>
    <dbReference type="NCBI Taxonomy" id="43661"/>
    <lineage>
        <taxon>Bacteria</taxon>
        <taxon>Pseudomonadati</taxon>
        <taxon>Pseudomonadota</taxon>
        <taxon>Gammaproteobacteria</taxon>
        <taxon>Alteromonadales</taxon>
        <taxon>Shewanellaceae</taxon>
        <taxon>Shewanella</taxon>
    </lineage>
</organism>
<accession>A0A330M9J8</accession>
<sequence length="259" mass="29349">MGVLVILWQCNISKEAPLNVLQRLEVRKALKLKIHESNGTAFENLFCDIMRFSETEFKKVKPQGSIGDRKNDGFIPSQGKYYQVYAPENPTGNPSAATKKLEADLDGLISYWGNQHDYTISHFYFVFNDKYHGAYPEIYTTLHSLKNKYDLQVCDVFLSSELEDVFMELDEDGIASICGYYPKTEDIGFIDNSIVAEIIGYVSCSYHGFSESQITDPPDFDKKINFNNLGKSTAMHLNVGAYQVGYVEDYFSTNTYVGS</sequence>
<dbReference type="AlphaFoldDB" id="A0A330M9J8"/>
<evidence type="ECO:0000313" key="2">
    <source>
        <dbReference type="Proteomes" id="UP000250123"/>
    </source>
</evidence>
<protein>
    <submittedName>
        <fullName evidence="1">Uncharacterized protein</fullName>
    </submittedName>
</protein>
<dbReference type="KEGG" id="sbk:SHEWBE_2514"/>
<proteinExistence type="predicted"/>